<proteinExistence type="predicted"/>
<organism evidence="4 5">
    <name type="scientific">Stentor coeruleus</name>
    <dbReference type="NCBI Taxonomy" id="5963"/>
    <lineage>
        <taxon>Eukaryota</taxon>
        <taxon>Sar</taxon>
        <taxon>Alveolata</taxon>
        <taxon>Ciliophora</taxon>
        <taxon>Postciliodesmatophora</taxon>
        <taxon>Heterotrichea</taxon>
        <taxon>Heterotrichida</taxon>
        <taxon>Stentoridae</taxon>
        <taxon>Stentor</taxon>
    </lineage>
</organism>
<evidence type="ECO:0000256" key="1">
    <source>
        <dbReference type="ARBA" id="ARBA00022574"/>
    </source>
</evidence>
<dbReference type="AlphaFoldDB" id="A0A1R2AKW0"/>
<dbReference type="InterPro" id="IPR015943">
    <property type="entry name" value="WD40/YVTN_repeat-like_dom_sf"/>
</dbReference>
<feature type="repeat" description="WD" evidence="3">
    <location>
        <begin position="26"/>
        <end position="67"/>
    </location>
</feature>
<dbReference type="PANTHER" id="PTHR19879">
    <property type="entry name" value="TRANSCRIPTION INITIATION FACTOR TFIID"/>
    <property type="match status" value="1"/>
</dbReference>
<gene>
    <name evidence="4" type="ORF">SteCoe_39032</name>
</gene>
<keyword evidence="5" id="KW-1185">Reference proteome</keyword>
<dbReference type="InterPro" id="IPR001680">
    <property type="entry name" value="WD40_rpt"/>
</dbReference>
<sequence>MNVKAGKNNQILAKSQAIEYNYGLLLQGHIDEIQTFTLSKDNRLAISGSKDKTVRVWNLENKHQEAVFYGHSSYINIVSITSDNYFILSGSGSYETKSEFDDNSIRVWNLHKKSSEAIFLGHPLGVKSLAITNSDHYIVSGSSDNYVRVWRLPKKQENVPQSHY</sequence>
<dbReference type="PRINTS" id="PR00320">
    <property type="entry name" value="GPROTEINBRPT"/>
</dbReference>
<accession>A0A1R2AKW0</accession>
<dbReference type="PROSITE" id="PS50082">
    <property type="entry name" value="WD_REPEATS_2"/>
    <property type="match status" value="2"/>
</dbReference>
<dbReference type="PROSITE" id="PS00678">
    <property type="entry name" value="WD_REPEATS_1"/>
    <property type="match status" value="1"/>
</dbReference>
<dbReference type="PANTHER" id="PTHR19879:SF9">
    <property type="entry name" value="TRANSCRIPTION INITIATION FACTOR TFIID SUBUNIT 5"/>
    <property type="match status" value="1"/>
</dbReference>
<dbReference type="Proteomes" id="UP000187209">
    <property type="component" value="Unassembled WGS sequence"/>
</dbReference>
<dbReference type="SMART" id="SM00320">
    <property type="entry name" value="WD40"/>
    <property type="match status" value="3"/>
</dbReference>
<dbReference type="OrthoDB" id="406225at2759"/>
<dbReference type="SUPFAM" id="SSF50978">
    <property type="entry name" value="WD40 repeat-like"/>
    <property type="match status" value="1"/>
</dbReference>
<dbReference type="InterPro" id="IPR020472">
    <property type="entry name" value="WD40_PAC1"/>
</dbReference>
<keyword evidence="1 3" id="KW-0853">WD repeat</keyword>
<dbReference type="Pfam" id="PF00400">
    <property type="entry name" value="WD40"/>
    <property type="match status" value="3"/>
</dbReference>
<evidence type="ECO:0000256" key="2">
    <source>
        <dbReference type="ARBA" id="ARBA00022737"/>
    </source>
</evidence>
<evidence type="ECO:0000313" key="5">
    <source>
        <dbReference type="Proteomes" id="UP000187209"/>
    </source>
</evidence>
<reference evidence="4 5" key="1">
    <citation type="submission" date="2016-11" db="EMBL/GenBank/DDBJ databases">
        <title>The macronuclear genome of Stentor coeruleus: a giant cell with tiny introns.</title>
        <authorList>
            <person name="Slabodnick M."/>
            <person name="Ruby J.G."/>
            <person name="Reiff S.B."/>
            <person name="Swart E.C."/>
            <person name="Gosai S."/>
            <person name="Prabakaran S."/>
            <person name="Witkowska E."/>
            <person name="Larue G.E."/>
            <person name="Fisher S."/>
            <person name="Freeman R.M."/>
            <person name="Gunawardena J."/>
            <person name="Chu W."/>
            <person name="Stover N.A."/>
            <person name="Gregory B.D."/>
            <person name="Nowacki M."/>
            <person name="Derisi J."/>
            <person name="Roy S.W."/>
            <person name="Marshall W.F."/>
            <person name="Sood P."/>
        </authorList>
    </citation>
    <scope>NUCLEOTIDE SEQUENCE [LARGE SCALE GENOMIC DNA]</scope>
    <source>
        <strain evidence="4">WM001</strain>
    </source>
</reference>
<dbReference type="InterPro" id="IPR019775">
    <property type="entry name" value="WD40_repeat_CS"/>
</dbReference>
<protein>
    <submittedName>
        <fullName evidence="4">Uncharacterized protein</fullName>
    </submittedName>
</protein>
<dbReference type="Gene3D" id="2.130.10.10">
    <property type="entry name" value="YVTN repeat-like/Quinoprotein amine dehydrogenase"/>
    <property type="match status" value="1"/>
</dbReference>
<dbReference type="PROSITE" id="PS50294">
    <property type="entry name" value="WD_REPEATS_REGION"/>
    <property type="match status" value="2"/>
</dbReference>
<evidence type="ECO:0000313" key="4">
    <source>
        <dbReference type="EMBL" id="OMJ65151.1"/>
    </source>
</evidence>
<keyword evidence="2" id="KW-0677">Repeat</keyword>
<name>A0A1R2AKW0_9CILI</name>
<dbReference type="InterPro" id="IPR036322">
    <property type="entry name" value="WD40_repeat_dom_sf"/>
</dbReference>
<evidence type="ECO:0000256" key="3">
    <source>
        <dbReference type="PROSITE-ProRule" id="PRU00221"/>
    </source>
</evidence>
<dbReference type="EMBL" id="MPUH01002403">
    <property type="protein sequence ID" value="OMJ65151.1"/>
    <property type="molecule type" value="Genomic_DNA"/>
</dbReference>
<comment type="caution">
    <text evidence="4">The sequence shown here is derived from an EMBL/GenBank/DDBJ whole genome shotgun (WGS) entry which is preliminary data.</text>
</comment>
<feature type="repeat" description="WD" evidence="3">
    <location>
        <begin position="119"/>
        <end position="152"/>
    </location>
</feature>